<feature type="compositionally biased region" description="Basic and acidic residues" evidence="1">
    <location>
        <begin position="674"/>
        <end position="683"/>
    </location>
</feature>
<keyword evidence="4" id="KW-1185">Reference proteome</keyword>
<feature type="compositionally biased region" description="Basic and acidic residues" evidence="1">
    <location>
        <begin position="653"/>
        <end position="665"/>
    </location>
</feature>
<dbReference type="EMBL" id="JAWRVE010000021">
    <property type="protein sequence ID" value="KAL1874869.1"/>
    <property type="molecule type" value="Genomic_DNA"/>
</dbReference>
<feature type="compositionally biased region" description="Low complexity" evidence="1">
    <location>
        <begin position="372"/>
        <end position="384"/>
    </location>
</feature>
<feature type="domain" description="Ubiquitin-like" evidence="2">
    <location>
        <begin position="237"/>
        <end position="317"/>
    </location>
</feature>
<accession>A0ABR3XG00</accession>
<gene>
    <name evidence="3" type="ORF">Daus18300_003410</name>
</gene>
<dbReference type="PANTHER" id="PTHR38886:SF1">
    <property type="entry name" value="NACHT-NTPASE AND P-LOOP NTPASES N-TERMINAL DOMAIN-CONTAINING PROTEIN"/>
    <property type="match status" value="1"/>
</dbReference>
<organism evidence="3 4">
    <name type="scientific">Diaporthe australafricana</name>
    <dbReference type="NCBI Taxonomy" id="127596"/>
    <lineage>
        <taxon>Eukaryota</taxon>
        <taxon>Fungi</taxon>
        <taxon>Dikarya</taxon>
        <taxon>Ascomycota</taxon>
        <taxon>Pezizomycotina</taxon>
        <taxon>Sordariomycetes</taxon>
        <taxon>Sordariomycetidae</taxon>
        <taxon>Diaporthales</taxon>
        <taxon>Diaporthaceae</taxon>
        <taxon>Diaporthe</taxon>
    </lineage>
</organism>
<evidence type="ECO:0000313" key="4">
    <source>
        <dbReference type="Proteomes" id="UP001583177"/>
    </source>
</evidence>
<dbReference type="Proteomes" id="UP001583177">
    <property type="component" value="Unassembled WGS sequence"/>
</dbReference>
<dbReference type="Pfam" id="PF22893">
    <property type="entry name" value="ULD_2"/>
    <property type="match status" value="1"/>
</dbReference>
<evidence type="ECO:0000256" key="1">
    <source>
        <dbReference type="SAM" id="MobiDB-lite"/>
    </source>
</evidence>
<feature type="compositionally biased region" description="Low complexity" evidence="1">
    <location>
        <begin position="621"/>
        <end position="636"/>
    </location>
</feature>
<comment type="caution">
    <text evidence="3">The sequence shown here is derived from an EMBL/GenBank/DDBJ whole genome shotgun (WGS) entry which is preliminary data.</text>
</comment>
<feature type="compositionally biased region" description="Basic residues" evidence="1">
    <location>
        <begin position="420"/>
        <end position="434"/>
    </location>
</feature>
<protein>
    <recommendedName>
        <fullName evidence="2">Ubiquitin-like domain-containing protein</fullName>
    </recommendedName>
</protein>
<name>A0ABR3XG00_9PEZI</name>
<sequence>MAFAPSFGSFGDFLSIAILIKDVVVALGDCRGSSSKYLELRQGLEILGETVHQVDQACNNPKLVVSNDISTAARRIISQIRQCLTAFNSHKLQKYATSLAPGGSGNLLKDVARKIQYKFDEKDIENFQREILGYNMLLTTLMEVSTMHTIERNNDDTAKRISALASQNQELQKESGRNSRFLVNFGKKVFARLNILSHLAKDIQNSTTQVLSLVFTISTGVAELRSMIMKIEWPLRDEHFVLEDATGRAFPIPLKTVTSWAMFEYILQEHFKGRTGAHRVLRRRYMLSERATSIEVERTTTWEIAFRPYQRVDMSIMCKAPETETDVDKLCTCPFCGKESTSELDAHVKCQNCNMFYKRIVDLEEDEENSMAAPIAPQQQRIPQFGKPAFSPGLPHRLRNKRQRDQVSESEKGDTCNKCHGPKRSKHQGNNKRKAVGEDDSESDEENYRGLSRVTLVSRRKRARTAQDAFAGFWATDMNGTSFAGLAQNISPGLGAQSQIVQDNTLFSSRPDGGWKWPEKATGVTSTLSDSDSDSSGNILGDPGVISSKHSEQSRGSSVEKDIGEASDSHKSLPRNEEPRETNNAIHYQQKGAPPASSKFELSDYESDTPEPSTAEHVRGPSKYSYPPSFSPRYDSTTGSYWISLPPRPRRLLTRDNHQSKHVEDNDGTSPDTKGSKLGKDRQRLYSYRSEDEDEYVEVDDVIYVIPAKSRSRRRNKSENKSPGESYIYGTPYYYEEPRRPHRPQRTRAPEKAPSTSKKATEEDAKKHRIPAGYSLKNWDSGEEPILILGSVFDANSLGKWIYDWTVFAHGPTTPVSEMAGDLWLLLIQLAGKIKRSKESSPRIQPLDDQEMFEDFIESGERLFDKLQKLLKVCEKPMLAASKKKPPESGSKTGVLFVETIFGRERELEKTEKLMQSIRLWNMRFDANCVEILDKLKR</sequence>
<evidence type="ECO:0000313" key="3">
    <source>
        <dbReference type="EMBL" id="KAL1874869.1"/>
    </source>
</evidence>
<evidence type="ECO:0000259" key="2">
    <source>
        <dbReference type="Pfam" id="PF22893"/>
    </source>
</evidence>
<dbReference type="InterPro" id="IPR054464">
    <property type="entry name" value="ULD_fung"/>
</dbReference>
<proteinExistence type="predicted"/>
<feature type="region of interest" description="Disordered" evidence="1">
    <location>
        <begin position="369"/>
        <end position="448"/>
    </location>
</feature>
<feature type="region of interest" description="Disordered" evidence="1">
    <location>
        <begin position="710"/>
        <end position="766"/>
    </location>
</feature>
<feature type="compositionally biased region" description="Basic and acidic residues" evidence="1">
    <location>
        <begin position="403"/>
        <end position="417"/>
    </location>
</feature>
<feature type="region of interest" description="Disordered" evidence="1">
    <location>
        <begin position="506"/>
        <end position="683"/>
    </location>
</feature>
<feature type="compositionally biased region" description="Basic and acidic residues" evidence="1">
    <location>
        <begin position="549"/>
        <end position="581"/>
    </location>
</feature>
<reference evidence="3 4" key="1">
    <citation type="journal article" date="2024" name="IMA Fungus">
        <title>IMA Genome - F19 : A genome assembly and annotation guide to empower mycologists, including annotated draft genome sequences of Ceratocystis pirilliformis, Diaporthe australafricana, Fusarium ophioides, Paecilomyces lecythidis, and Sporothrix stenoceras.</title>
        <authorList>
            <person name="Aylward J."/>
            <person name="Wilson A.M."/>
            <person name="Visagie C.M."/>
            <person name="Spraker J."/>
            <person name="Barnes I."/>
            <person name="Buitendag C."/>
            <person name="Ceriani C."/>
            <person name="Del Mar Angel L."/>
            <person name="du Plessis D."/>
            <person name="Fuchs T."/>
            <person name="Gasser K."/>
            <person name="Kramer D."/>
            <person name="Li W."/>
            <person name="Munsamy K."/>
            <person name="Piso A."/>
            <person name="Price J.L."/>
            <person name="Sonnekus B."/>
            <person name="Thomas C."/>
            <person name="van der Nest A."/>
            <person name="van Dijk A."/>
            <person name="van Heerden A."/>
            <person name="van Vuuren N."/>
            <person name="Yilmaz N."/>
            <person name="Duong T.A."/>
            <person name="van der Merwe N.A."/>
            <person name="Wingfield M.J."/>
            <person name="Wingfield B.D."/>
        </authorList>
    </citation>
    <scope>NUCLEOTIDE SEQUENCE [LARGE SCALE GENOMIC DNA]</scope>
    <source>
        <strain evidence="3 4">CMW 18300</strain>
    </source>
</reference>
<dbReference type="PANTHER" id="PTHR38886">
    <property type="entry name" value="SESA DOMAIN-CONTAINING PROTEIN"/>
    <property type="match status" value="1"/>
</dbReference>